<accession>A0A0F9ADV8</accession>
<dbReference type="GO" id="GO:0046872">
    <property type="term" value="F:metal ion binding"/>
    <property type="evidence" value="ECO:0007669"/>
    <property type="project" value="UniProtKB-KW"/>
</dbReference>
<feature type="compositionally biased region" description="Basic and acidic residues" evidence="8">
    <location>
        <begin position="20"/>
        <end position="32"/>
    </location>
</feature>
<protein>
    <recommendedName>
        <fullName evidence="9">Reverse transcriptase domain-containing protein</fullName>
    </recommendedName>
</protein>
<keyword evidence="1" id="KW-0808">Transferase</keyword>
<reference evidence="10" key="1">
    <citation type="journal article" date="2015" name="Nature">
        <title>Complex archaea that bridge the gap between prokaryotes and eukaryotes.</title>
        <authorList>
            <person name="Spang A."/>
            <person name="Saw J.H."/>
            <person name="Jorgensen S.L."/>
            <person name="Zaremba-Niedzwiedzka K."/>
            <person name="Martijn J."/>
            <person name="Lind A.E."/>
            <person name="van Eijk R."/>
            <person name="Schleper C."/>
            <person name="Guy L."/>
            <person name="Ettema T.J."/>
        </authorList>
    </citation>
    <scope>NUCLEOTIDE SEQUENCE</scope>
</reference>
<proteinExistence type="inferred from homology"/>
<dbReference type="PRINTS" id="PR00866">
    <property type="entry name" value="RNADNAPOLMS"/>
</dbReference>
<dbReference type="GO" id="GO:0051607">
    <property type="term" value="P:defense response to virus"/>
    <property type="evidence" value="ECO:0007669"/>
    <property type="project" value="UniProtKB-KW"/>
</dbReference>
<feature type="non-terminal residue" evidence="10">
    <location>
        <position position="388"/>
    </location>
</feature>
<name>A0A0F9ADV8_9ZZZZ</name>
<evidence type="ECO:0000256" key="6">
    <source>
        <dbReference type="ARBA" id="ARBA00034120"/>
    </source>
</evidence>
<comment type="caution">
    <text evidence="10">The sequence shown here is derived from an EMBL/GenBank/DDBJ whole genome shotgun (WGS) entry which is preliminary data.</text>
</comment>
<dbReference type="GO" id="GO:0003964">
    <property type="term" value="F:RNA-directed DNA polymerase activity"/>
    <property type="evidence" value="ECO:0007669"/>
    <property type="project" value="UniProtKB-EC"/>
</dbReference>
<keyword evidence="2" id="KW-0548">Nucleotidyltransferase</keyword>
<dbReference type="InterPro" id="IPR030931">
    <property type="entry name" value="Group_II_RT_mat"/>
</dbReference>
<feature type="domain" description="Reverse transcriptase" evidence="9">
    <location>
        <begin position="92"/>
        <end position="318"/>
    </location>
</feature>
<keyword evidence="5" id="KW-0051">Antiviral defense</keyword>
<dbReference type="PANTHER" id="PTHR34047">
    <property type="entry name" value="NUCLEAR INTRON MATURASE 1, MITOCHONDRIAL-RELATED"/>
    <property type="match status" value="1"/>
</dbReference>
<evidence type="ECO:0000256" key="7">
    <source>
        <dbReference type="ARBA" id="ARBA00048173"/>
    </source>
</evidence>
<dbReference type="AlphaFoldDB" id="A0A0F9ADV8"/>
<comment type="similarity">
    <text evidence="6">Belongs to the bacterial reverse transcriptase family.</text>
</comment>
<dbReference type="Pfam" id="PF00078">
    <property type="entry name" value="RVT_1"/>
    <property type="match status" value="1"/>
</dbReference>
<keyword evidence="3" id="KW-0479">Metal-binding</keyword>
<dbReference type="InterPro" id="IPR051083">
    <property type="entry name" value="GrpII_Intron_Splice-Mob/Def"/>
</dbReference>
<organism evidence="10">
    <name type="scientific">marine sediment metagenome</name>
    <dbReference type="NCBI Taxonomy" id="412755"/>
    <lineage>
        <taxon>unclassified sequences</taxon>
        <taxon>metagenomes</taxon>
        <taxon>ecological metagenomes</taxon>
    </lineage>
</organism>
<dbReference type="SUPFAM" id="SSF56672">
    <property type="entry name" value="DNA/RNA polymerases"/>
    <property type="match status" value="1"/>
</dbReference>
<dbReference type="PROSITE" id="PS50878">
    <property type="entry name" value="RT_POL"/>
    <property type="match status" value="1"/>
</dbReference>
<evidence type="ECO:0000256" key="4">
    <source>
        <dbReference type="ARBA" id="ARBA00022842"/>
    </source>
</evidence>
<evidence type="ECO:0000259" key="9">
    <source>
        <dbReference type="PROSITE" id="PS50878"/>
    </source>
</evidence>
<dbReference type="GO" id="GO:0003723">
    <property type="term" value="F:RNA binding"/>
    <property type="evidence" value="ECO:0007669"/>
    <property type="project" value="InterPro"/>
</dbReference>
<dbReference type="EMBL" id="LAZR01043160">
    <property type="protein sequence ID" value="KKL07749.1"/>
    <property type="molecule type" value="Genomic_DNA"/>
</dbReference>
<dbReference type="InterPro" id="IPR043502">
    <property type="entry name" value="DNA/RNA_pol_sf"/>
</dbReference>
<comment type="catalytic activity">
    <reaction evidence="7">
        <text>DNA(n) + a 2'-deoxyribonucleoside 5'-triphosphate = DNA(n+1) + diphosphate</text>
        <dbReference type="Rhea" id="RHEA:22508"/>
        <dbReference type="Rhea" id="RHEA-COMP:17339"/>
        <dbReference type="Rhea" id="RHEA-COMP:17340"/>
        <dbReference type="ChEBI" id="CHEBI:33019"/>
        <dbReference type="ChEBI" id="CHEBI:61560"/>
        <dbReference type="ChEBI" id="CHEBI:173112"/>
        <dbReference type="EC" id="2.7.7.49"/>
    </reaction>
</comment>
<gene>
    <name evidence="10" type="ORF">LCGC14_2582900</name>
</gene>
<keyword evidence="4" id="KW-0460">Magnesium</keyword>
<evidence type="ECO:0000256" key="2">
    <source>
        <dbReference type="ARBA" id="ARBA00022695"/>
    </source>
</evidence>
<dbReference type="NCBIfam" id="TIGR04416">
    <property type="entry name" value="group_II_RT_mat"/>
    <property type="match status" value="1"/>
</dbReference>
<sequence length="388" mass="44760">MGRKRQPKQLELSFPNLPRGEAHGRSGRDERTMVTSGYERPTIAERLMEEICEPANLKRALKRVKGNKGSPGVDGMTVDELPSYVWKHWDSLREDLLQGRYGPRPVKRREIPKPGGGVRKLGIPTALDRFVQQAVMQVLQRQWDSTFSEHSYGFRPNRSAHDAVAQAQAYIAEGYGYVVDIDLEKFFDQVNHDMLMGRVAQRIKDKRVLKLIRDFLNSGVLQDGLVSPVTEGTPQGGPLSSLLSNLFLDDLDRELERRGHRFVRYADDQNIYVRSERAGLRVMESLKRFITTKLKLKVNEHKSAVGKPSDRKFLGFRFTAEEVPRRRLAPQSAARFRAKVRELTRRAIGHSLVEVISDLRNYLTGWRGYYDFVEMPWELKKLESWVRR</sequence>
<evidence type="ECO:0000256" key="8">
    <source>
        <dbReference type="SAM" id="MobiDB-lite"/>
    </source>
</evidence>
<evidence type="ECO:0000256" key="5">
    <source>
        <dbReference type="ARBA" id="ARBA00023118"/>
    </source>
</evidence>
<evidence type="ECO:0000256" key="1">
    <source>
        <dbReference type="ARBA" id="ARBA00022679"/>
    </source>
</evidence>
<dbReference type="CDD" id="cd01651">
    <property type="entry name" value="RT_G2_intron"/>
    <property type="match status" value="1"/>
</dbReference>
<dbReference type="InterPro" id="IPR000477">
    <property type="entry name" value="RT_dom"/>
</dbReference>
<evidence type="ECO:0000313" key="10">
    <source>
        <dbReference type="EMBL" id="KKL07749.1"/>
    </source>
</evidence>
<dbReference type="Pfam" id="PF08388">
    <property type="entry name" value="GIIM"/>
    <property type="match status" value="1"/>
</dbReference>
<dbReference type="InterPro" id="IPR000123">
    <property type="entry name" value="Reverse_transcriptase_msDNA"/>
</dbReference>
<dbReference type="PANTHER" id="PTHR34047:SF8">
    <property type="entry name" value="PROTEIN YKFC"/>
    <property type="match status" value="1"/>
</dbReference>
<dbReference type="InterPro" id="IPR013597">
    <property type="entry name" value="Mat_intron_G2"/>
</dbReference>
<feature type="region of interest" description="Disordered" evidence="8">
    <location>
        <begin position="1"/>
        <end position="34"/>
    </location>
</feature>
<evidence type="ECO:0000256" key="3">
    <source>
        <dbReference type="ARBA" id="ARBA00022723"/>
    </source>
</evidence>